<protein>
    <submittedName>
        <fullName evidence="11">Uncharacterized protein</fullName>
    </submittedName>
</protein>
<feature type="region of interest" description="Disordered" evidence="7">
    <location>
        <begin position="2195"/>
        <end position="2248"/>
    </location>
</feature>
<proteinExistence type="predicted"/>
<evidence type="ECO:0000259" key="9">
    <source>
        <dbReference type="Pfam" id="PF23277"/>
    </source>
</evidence>
<accession>D8UD91</accession>
<reference evidence="11 12" key="1">
    <citation type="journal article" date="2010" name="Science">
        <title>Genomic analysis of organismal complexity in the multicellular green alga Volvox carteri.</title>
        <authorList>
            <person name="Prochnik S.E."/>
            <person name="Umen J."/>
            <person name="Nedelcu A.M."/>
            <person name="Hallmann A."/>
            <person name="Miller S.M."/>
            <person name="Nishii I."/>
            <person name="Ferris P."/>
            <person name="Kuo A."/>
            <person name="Mitros T."/>
            <person name="Fritz-Laylin L.K."/>
            <person name="Hellsten U."/>
            <person name="Chapman J."/>
            <person name="Simakov O."/>
            <person name="Rensing S.A."/>
            <person name="Terry A."/>
            <person name="Pangilinan J."/>
            <person name="Kapitonov V."/>
            <person name="Jurka J."/>
            <person name="Salamov A."/>
            <person name="Shapiro H."/>
            <person name="Schmutz J."/>
            <person name="Grimwood J."/>
            <person name="Lindquist E."/>
            <person name="Lucas S."/>
            <person name="Grigoriev I.V."/>
            <person name="Schmitt R."/>
            <person name="Kirk D."/>
            <person name="Rokhsar D.S."/>
        </authorList>
    </citation>
    <scope>NUCLEOTIDE SEQUENCE [LARGE SCALE GENOMIC DNA]</scope>
    <source>
        <strain evidence="12">f. Nagariensis / Eve</strain>
    </source>
</reference>
<evidence type="ECO:0000256" key="6">
    <source>
        <dbReference type="SAM" id="Coils"/>
    </source>
</evidence>
<feature type="domain" description="Deleted in lung and esophageal cancer protein 1 Ig-like" evidence="9">
    <location>
        <begin position="20"/>
        <end position="109"/>
    </location>
</feature>
<evidence type="ECO:0000256" key="5">
    <source>
        <dbReference type="ARBA" id="ARBA00023273"/>
    </source>
</evidence>
<dbReference type="InterPro" id="IPR053879">
    <property type="entry name" value="HYDIN_VesB_CFA65-like_Ig"/>
</dbReference>
<sequence length="4516" mass="488933">MCDAVPVQVECKVPVDEPIFQPFPPEVTFHNYEAFQTYEATLYLRNNDNVSRRVKVLPMESPYFSVRRAAATGKDDSKVATGMEVAFVVTFRPESRDDYSCDLVVCTEREKFVVPVLAVGASAALDFPDLVEFGSVPAKVEARQTVFVRNVGSKAAHFSLSAPQPFTVSPTAGNLAPDETLQCTVTFEPPSVGRYEGELEIQYDSGRCVYAQLLGNGTELDVGVSQGVLTMLSTFVTKSSQKTFKIVNNSDSSVTFSVKQRSSAEQDMAITTQRLNTLTTSSPRANHRNDEDAIFSSAAAQLSRRLHKAQREALLDAYLFTDRSFTVNPVEGTIWPRGEVEVVVTFSPDHARDYEVTAYVDVAGRADRLPVVFKGRGLGPAAVFSYDVLDLGDTWVNTLHQYEVELQNRGKIDVEYRMVPPGSPFGSRFTFEPASGRLAGGQIQVIKVKLLSDLLGAFDETFSWQIRGSSEPLSLQFRGRVCAPSFEVDEEALDFGVCSYGFRYTKEFTLTNTSEIPLRFLWRVPTDHEEPREFQILPAKGTILPHGRVKINVEFISRTVQRYRTELVMDIPGVAERQLVLPLTAECAVPKLSLYSRTLEFGECSLRYPYKQEMRIVNESKLPAKFEVLPQEPNSLGLATFTVEPSSGGIPARGEQAVELTLTTYTLGRIQIPVRIKALGSKGPPLELILNAKTITPTIAFDKVPVLKEHSLPLTINNISAIPADFKLFIESKDSVFSVEPRQAHLEPGESCTAHVIVKMDESMDFSDTLHVLIQEGADMPVPLTASGTGSAILAEELSSGLVDFGYQFVGRPFSREVTVYNLGRKGVLLAWTSARFDELKRDYARAHRGSGKKFDLSLIPPETHPVFNISPDKVQLGPKEAATFAITGNALVPGEVREQLVCSGTFGNSNKSARRVFETFMRADVATPLLHFSERLLHFRHVYKKGMPVETQTRPLTIKNISPLPLTFALRPSPPFAVDRSSWTLEVEESGTVNVTFDPNFKEDLQSIQTRTKLQVLYVDNPQRDAVDLHGDIDFPNLSFENHTIDFGSVLLDTTRRVPVRVTNTSNVDVVYSWAWDKGSVQEDVNSVASMSLRQGRPKPPPTQLFDVMPIRGVLRPGEAETMTFSFFAYPGVKASCSAVCQVEGGPAYTVHMSGESNNIKYSVEPQLLDFGIQLYDRTVERELTLSNSGKVPFTYTFNFTRLSRPGIVEAVPVTGTVAPLTKETVKIRVCPGIPDKLVETLLVEVAHFEPVPIQILVEGAYASVSINLPRVRDEQFMACVEKARLAVINAAVANAADEANKPGEALSSEKRVEVEAERLRLIQQLLEREVERRRQAGRQSVSIDPARRAARLAALQPPLPALAVSHYVLDFGYVVKGLTRTRKFRITNTGTQQVSFRFEKGLLEVHGFKVDPEVVARLPGAPDYGFVDVAVTMQANKSSVQPGPLELIYPLNIKGSPPVLLTLRAHVQMPDMRMSTEILDFGSCLTGQCKVFTVQLHNQKQVPCEFSIKRPAEVIKAKDWQFFVCEPSEGTLEPDQRLNLKVIFTPVLNRDAPYSQGIPIRINLNNKVKELQCTGRGLTPKVTFNPNFVDCGPILPFFEGQAPNEAKVTMSNPCPFPIEVVSLDFDPRYAADEEALRVMEGYNENGILYLPPLHPGDALWPEVVEAAEQRKRMEAAAAEAQAAADAAAAAGVDAAAAAAGAAAVDGVGSLEAVAGGATAAAAAAAKKAAEKAVVLVVGPHLAGKTTQARRLGVRYGVPVVQLDEMLLAAADLEPPTAEELAAAAAAAPPPPPAEADSGDASETAAELAAAVATDSAPPPPPPFDMEISDLLFDKVLMDPDFDGQPDYVPPHTRLTTEELYGLVVRGLRHLLAHQPTVYGKGLVLDGLASRYLPPAVAAKALLEALGMEQVVPPPPPPPEPVLDPKAAKKTLKKGEEPPPPPPPPPPKPTGWRGPYTVHVVHLAPEPTLLAGRLRLQNDVRAAEAMLADKAGVEAEGELSAGPSSLLGGVAPADSPTQVVGAEASKFATGEGVAAATAAVAGGTLSVATRMPAAATNEAASASPSTQPPAAASSSAISSEEAQRQYLEEATRLLAEFNDTIMAPLEVELGPSGPDNVVVLRRAAAEGSEDKVHKAVVGLGFRLGVLSTALPSAQCDAELVPPRYAMQIVPRPRPRPARTPVQRFKIFTFIDLLNGAEPPPPPPPPPPPAPPSPTASGRPKGSTRGKKGAAVVEEPPPPPPPPPTRKLIPDTRWVIPAGGSVELLVQFASPEVGKVTETLAFEVLGGERLNTLVLTGTCDYPHISTDYRNVFYKKVKARPQTPLIRSQYIISRGVFEFGPLLHSKDATGYLEGAHPDNTARIRITNNGLFDNHVEFMLNVFLLHPQSLDLKVDETQELVVYAFPKADGLVEDVIVCRIKDNPTPVEFPISVIGAKPQVQFERLLVNKKDIKTFTITNPGLLPIKWRLNNLQAMPKEFTVYPQSGEIPARSDIVVTVEFSAMEKRVCEAKLVLEVLDAQELQGVAHSIPLPIKGEAYKIEIDINFPQVNFPGVDYGTLRVVDDVAKSVAIKNTGKYAIAYNYTMKPGSALQGLLTITPSSGTIDPGKDAKIEMAWNKDKNEVTLVGNSDVTLSIIEPLTTNREDTIPIQISARAVFSKYAVTPARGIHFGPVTYNTASKPKVVEITNLGQFEFRYRLFNYANGLPAATPPPAAAGGGKGASVAKPGKAATLQPLAIGPFTFDPQEGVIPPGGRKEVAAVFNAAGASTYSEVLGIDISERDFADQPSGIPIEVAGESCIPGIDAENTVAIFEEHVISPSLDPFNPINNEFSTRERVFNFGAPLPSAAAASHAVRANLKFINPVKVPCVVNFTIKPRGNLPPGVCTAFPMEVSPAQLVIPPLEYRYTAIYFAPRAIQSYVATLEAVVENGGDPKTKSFSCEVRGEGTLPSLAITEPTVMDTQGRPVLRFPRLLRGRSSTLRIALKNNGILPAKARLDMAPHPSFRLEGAGGGGGGGSGGTVTSETLTVESKRGVSYNVVFTPADVGPVQHEVHLRVANNPFEDYRFLLTGEGYQEDVTFDMLPNDALDVLRLQDGPVGRPVTAVFALRNHSAVKNFRFRWPAPGAPSSNPHLTVSPAVGHLLAGSSKDITLTFSAAAPVKLQPHDIKVALMQINHAAGTQPVDWDDRSVVVDYGLPPGPNGQPLATPEPEPPVTDVAGSTRELVLHVHACADNAKYSCEAGPIVFKPTMMFQTRSYTFPLTNTSAAHLDYKFTVMQPDGVTVDEASLFTISPAGGVIEAGQTAQITVKFAPTEVEDCNRVLVCQIPHLDPSCPPLARPMAGRVLRPWAHFELPDSDYVSAGRRSPDMPGPSGSIEPLDPATRVVEVESLGVRVRNTKRFFVLNPTGIAYEFFWDICGGGGGGTSSSSPFTCLTRRGVIGGGRRFEMVFEYTPTHDAVVESFWRFRIPEQGIEVPFLLVGLVSEPRVVLDRPSINFGQILMGCKGHGTVTLLNNEHLPFQFAFDKGSYDATDELIKATGNYGVVPAQGSVAISATFTPRLERDINYNVQCVVKNKPSRLVLNIKGEGTAIHEALQLENADGTTVLLAPRQPNAVDFGQVLINERCVKALAFVNSGQVNFNFVWDVGTNPRITIHPESGTVPRGERLMCEIAYNPHGPDKLQDYKVTCQIVNGPKYTLLLNGVGHKPRLDLSWFNHDFGLQPVWQPGMAPAVRPLRLRNDDSQPIAVDPHWDAAAPGAGDWQVDCGPLVLQPGESREWVVTFKPHAAVPAVLSLPLEINGLYTVHVEARGEGSPLRVEVANPAHRAINFGPVAASGSATRVVPVTNRGRTTVTLNLGPSAELLARCAIDVIPGSTTDVLLRPRETTDLTFFFRPTARMRPFTEELLVSLCGVTTPLATLTGACLGTELRLASDSLPFGPVVLGSRVVKRLQLENTGDVGTKFAWDVRGLGPHFSIFPAEGFLAPGQDVKLDVAFHPTEVNPDIRVDKVRLRVEGGTDCSLTLTGACIASAAQPEVVSFACNVRASANQSITITNASSSTWSLRPVIQNDFFSGPESLTVPANGKASYTITFRPLTMSSPDQPHEGSVFFPIPDGTGLLYRLVGRAEAPVPEGVVERHIQAKSQHTEVFKCHNWLHRPQRFHVLVERKTGDKSTQLLVPEYVDVPALSSKDVKMGVMSFTASTTQAVVKFKNEATGEYLFYDCKFTAAPPAQRGTLSLECPVRTQTTARVSVANPLPEDVTLRGSATNKHVQVPASTLLRAGSTTEIEVRYRPLVVGHSEALFRLDSPELGLFEWALKLAGTPTNPERSLAFNVPLGGRETQIFRFTHWLDERAEYKVSFKSSGTHVAAGGAFTAAASVVAPPAVAGLAAGSEASLDVHFEPTAIGENIRDTLVVVSTTGGEYQCPLVGRCIPPKPQGPVDVSKGTAVLPFTNVFTADAEFQMAVDNPAFVVKNSEKIASKKSSNIAIQYKPIEPGRTPKTGKLTISCPAQTSSQWVYYLQA</sequence>
<feature type="compositionally biased region" description="Pro residues" evidence="7">
    <location>
        <begin position="2235"/>
        <end position="2245"/>
    </location>
</feature>
<dbReference type="Gene3D" id="2.60.40.10">
    <property type="entry name" value="Immunoglobulins"/>
    <property type="match status" value="23"/>
</dbReference>
<evidence type="ECO:0000256" key="4">
    <source>
        <dbReference type="ARBA" id="ARBA00023069"/>
    </source>
</evidence>
<keyword evidence="5" id="KW-0966">Cell projection</keyword>
<dbReference type="KEGG" id="vcn:VOLCADRAFT_67248"/>
<dbReference type="Pfam" id="PF23277">
    <property type="entry name" value="Ig_Dlec1_1"/>
    <property type="match status" value="1"/>
</dbReference>
<gene>
    <name evidence="11" type="ORF">VOLCADRAFT_67248</name>
</gene>
<dbReference type="GeneID" id="9627622"/>
<feature type="compositionally biased region" description="Pro residues" evidence="7">
    <location>
        <begin position="2198"/>
        <end position="2214"/>
    </location>
</feature>
<feature type="compositionally biased region" description="Low complexity" evidence="7">
    <location>
        <begin position="2058"/>
        <end position="2081"/>
    </location>
</feature>
<dbReference type="PANTHER" id="PTHR23053:SF0">
    <property type="entry name" value="HYDROCEPHALUS-INDUCING PROTEIN HOMOLOG"/>
    <property type="match status" value="1"/>
</dbReference>
<comment type="subcellular location">
    <subcellularLocation>
        <location evidence="1">Cell projection</location>
        <location evidence="1">Cilium</location>
    </subcellularLocation>
    <subcellularLocation>
        <location evidence="2">Cytoplasm</location>
    </subcellularLocation>
</comment>
<feature type="region of interest" description="Disordered" evidence="7">
    <location>
        <begin position="1781"/>
        <end position="1823"/>
    </location>
</feature>
<dbReference type="GO" id="GO:0005930">
    <property type="term" value="C:axoneme"/>
    <property type="evidence" value="ECO:0007669"/>
    <property type="project" value="TreeGrafter"/>
</dbReference>
<evidence type="ECO:0000256" key="3">
    <source>
        <dbReference type="ARBA" id="ARBA00022490"/>
    </source>
</evidence>
<evidence type="ECO:0000259" key="8">
    <source>
        <dbReference type="Pfam" id="PF22544"/>
    </source>
</evidence>
<dbReference type="PANTHER" id="PTHR23053">
    <property type="entry name" value="DLEC1 DELETED IN LUNG AND ESOPHAGEAL CANCER 1"/>
    <property type="match status" value="1"/>
</dbReference>
<feature type="region of interest" description="Disordered" evidence="7">
    <location>
        <begin position="1931"/>
        <end position="1955"/>
    </location>
</feature>
<feature type="compositionally biased region" description="Pro residues" evidence="7">
    <location>
        <begin position="1939"/>
        <end position="1950"/>
    </location>
</feature>
<feature type="compositionally biased region" description="Low complexity" evidence="7">
    <location>
        <begin position="1802"/>
        <end position="1817"/>
    </location>
</feature>
<keyword evidence="6" id="KW-0175">Coiled coil</keyword>
<evidence type="ECO:0000256" key="7">
    <source>
        <dbReference type="SAM" id="MobiDB-lite"/>
    </source>
</evidence>
<dbReference type="STRING" id="3068.D8UD91"/>
<dbReference type="Pfam" id="PF24798">
    <property type="entry name" value="Ig-CFAP74_4th"/>
    <property type="match status" value="1"/>
</dbReference>
<keyword evidence="4" id="KW-0969">Cilium</keyword>
<dbReference type="InterPro" id="IPR059041">
    <property type="entry name" value="Ig_DLEC1_1"/>
</dbReference>
<dbReference type="InterPro" id="IPR056310">
    <property type="entry name" value="Ig-CFAP74_4th"/>
</dbReference>
<dbReference type="Proteomes" id="UP000001058">
    <property type="component" value="Unassembled WGS sequence"/>
</dbReference>
<dbReference type="eggNOG" id="ENOG502QQ4F">
    <property type="taxonomic scope" value="Eukaryota"/>
</dbReference>
<keyword evidence="12" id="KW-1185">Reference proteome</keyword>
<feature type="region of interest" description="Disordered" evidence="7">
    <location>
        <begin position="2058"/>
        <end position="2083"/>
    </location>
</feature>
<dbReference type="NCBIfam" id="NF012200">
    <property type="entry name" value="choice_anch_D"/>
    <property type="match status" value="1"/>
</dbReference>
<feature type="domain" description="HYDIN/VesB/CFA65-like Ig-like" evidence="8">
    <location>
        <begin position="699"/>
        <end position="776"/>
    </location>
</feature>
<dbReference type="GO" id="GO:0003341">
    <property type="term" value="P:cilium movement"/>
    <property type="evidence" value="ECO:0007669"/>
    <property type="project" value="TreeGrafter"/>
</dbReference>
<dbReference type="InterPro" id="IPR013783">
    <property type="entry name" value="Ig-like_fold"/>
</dbReference>
<feature type="domain" description="HYDIN/VesB/CFA65-like Ig-like" evidence="8">
    <location>
        <begin position="124"/>
        <end position="209"/>
    </location>
</feature>
<dbReference type="OrthoDB" id="442692at2759"/>
<organism evidence="12">
    <name type="scientific">Volvox carteri f. nagariensis</name>
    <dbReference type="NCBI Taxonomy" id="3068"/>
    <lineage>
        <taxon>Eukaryota</taxon>
        <taxon>Viridiplantae</taxon>
        <taxon>Chlorophyta</taxon>
        <taxon>core chlorophytes</taxon>
        <taxon>Chlorophyceae</taxon>
        <taxon>CS clade</taxon>
        <taxon>Chlamydomonadales</taxon>
        <taxon>Volvocaceae</taxon>
        <taxon>Volvox</taxon>
    </lineage>
</organism>
<dbReference type="InParanoid" id="D8UD91"/>
<keyword evidence="3" id="KW-0963">Cytoplasm</keyword>
<evidence type="ECO:0000256" key="1">
    <source>
        <dbReference type="ARBA" id="ARBA00004138"/>
    </source>
</evidence>
<feature type="domain" description="CFAP74 fourth Ig-like" evidence="10">
    <location>
        <begin position="1477"/>
        <end position="1579"/>
    </location>
</feature>
<evidence type="ECO:0000313" key="11">
    <source>
        <dbReference type="EMBL" id="EFJ42226.1"/>
    </source>
</evidence>
<feature type="domain" description="HYDIN/VesB/CFA65-like Ig-like" evidence="8">
    <location>
        <begin position="484"/>
        <end position="573"/>
    </location>
</feature>
<dbReference type="Pfam" id="PF22544">
    <property type="entry name" value="HYDIN_VesB_CFA65-like_Ig"/>
    <property type="match status" value="5"/>
</dbReference>
<feature type="coiled-coil region" evidence="6">
    <location>
        <begin position="1665"/>
        <end position="1692"/>
    </location>
</feature>
<dbReference type="EMBL" id="GL378384">
    <property type="protein sequence ID" value="EFJ42226.1"/>
    <property type="molecule type" value="Genomic_DNA"/>
</dbReference>
<evidence type="ECO:0000259" key="10">
    <source>
        <dbReference type="Pfam" id="PF24798"/>
    </source>
</evidence>
<feature type="domain" description="HYDIN/VesB/CFA65-like Ig-like" evidence="8">
    <location>
        <begin position="384"/>
        <end position="479"/>
    </location>
</feature>
<dbReference type="InterPro" id="IPR027417">
    <property type="entry name" value="P-loop_NTPase"/>
</dbReference>
<feature type="domain" description="HYDIN/VesB/CFA65-like Ig-like" evidence="8">
    <location>
        <begin position="3923"/>
        <end position="4019"/>
    </location>
</feature>
<evidence type="ECO:0000313" key="12">
    <source>
        <dbReference type="Proteomes" id="UP000001058"/>
    </source>
</evidence>
<dbReference type="GO" id="GO:1904158">
    <property type="term" value="P:axonemal central apparatus assembly"/>
    <property type="evidence" value="ECO:0007669"/>
    <property type="project" value="TreeGrafter"/>
</dbReference>
<dbReference type="Gene3D" id="3.40.50.300">
    <property type="entry name" value="P-loop containing nucleotide triphosphate hydrolases"/>
    <property type="match status" value="1"/>
</dbReference>
<name>D8UD91_VOLCA</name>
<dbReference type="RefSeq" id="XP_002956624.1">
    <property type="nucleotide sequence ID" value="XM_002956578.1"/>
</dbReference>
<evidence type="ECO:0000256" key="2">
    <source>
        <dbReference type="ARBA" id="ARBA00004496"/>
    </source>
</evidence>
<dbReference type="InterPro" id="IPR033305">
    <property type="entry name" value="Hydin-like"/>
</dbReference>